<feature type="transmembrane region" description="Helical" evidence="6">
    <location>
        <begin position="289"/>
        <end position="308"/>
    </location>
</feature>
<evidence type="ECO:0000256" key="4">
    <source>
        <dbReference type="ARBA" id="ARBA00022989"/>
    </source>
</evidence>
<dbReference type="Gene3D" id="3.30.460.20">
    <property type="entry name" value="CorA soluble domain-like"/>
    <property type="match status" value="1"/>
</dbReference>
<dbReference type="InterPro" id="IPR045863">
    <property type="entry name" value="CorA_TM1_TM2"/>
</dbReference>
<dbReference type="PANTHER" id="PTHR47891:SF2">
    <property type="entry name" value="MAGNESIUM AND COBALT TRANSPORTER"/>
    <property type="match status" value="1"/>
</dbReference>
<evidence type="ECO:0000256" key="1">
    <source>
        <dbReference type="ARBA" id="ARBA00004141"/>
    </source>
</evidence>
<dbReference type="GO" id="GO:0016020">
    <property type="term" value="C:membrane"/>
    <property type="evidence" value="ECO:0007669"/>
    <property type="project" value="UniProtKB-SubCell"/>
</dbReference>
<gene>
    <name evidence="7" type="ORF">IAB51_08840</name>
</gene>
<comment type="caution">
    <text evidence="7">The sequence shown here is derived from an EMBL/GenBank/DDBJ whole genome shotgun (WGS) entry which is preliminary data.</text>
</comment>
<dbReference type="SUPFAM" id="SSF143865">
    <property type="entry name" value="CorA soluble domain-like"/>
    <property type="match status" value="1"/>
</dbReference>
<dbReference type="CDD" id="cd12827">
    <property type="entry name" value="EcCorA_ZntB-like_u2"/>
    <property type="match status" value="1"/>
</dbReference>
<evidence type="ECO:0000256" key="3">
    <source>
        <dbReference type="ARBA" id="ARBA00022692"/>
    </source>
</evidence>
<dbReference type="Gene3D" id="1.20.58.340">
    <property type="entry name" value="Magnesium transport protein CorA, transmembrane region"/>
    <property type="match status" value="1"/>
</dbReference>
<dbReference type="InterPro" id="IPR047199">
    <property type="entry name" value="CorA-like"/>
</dbReference>
<dbReference type="EMBL" id="DVJP01000058">
    <property type="protein sequence ID" value="HIS76900.1"/>
    <property type="molecule type" value="Genomic_DNA"/>
</dbReference>
<organism evidence="7 8">
    <name type="scientific">Candidatus Merdivicinus excrementipullorum</name>
    <dbReference type="NCBI Taxonomy" id="2840867"/>
    <lineage>
        <taxon>Bacteria</taxon>
        <taxon>Bacillati</taxon>
        <taxon>Bacillota</taxon>
        <taxon>Clostridia</taxon>
        <taxon>Eubacteriales</taxon>
        <taxon>Oscillospiraceae</taxon>
        <taxon>Oscillospiraceae incertae sedis</taxon>
        <taxon>Candidatus Merdivicinus</taxon>
    </lineage>
</organism>
<protein>
    <submittedName>
        <fullName evidence="7">Magnesium transporter CorA family protein</fullName>
    </submittedName>
</protein>
<proteinExistence type="inferred from homology"/>
<dbReference type="Pfam" id="PF01544">
    <property type="entry name" value="CorA"/>
    <property type="match status" value="1"/>
</dbReference>
<dbReference type="InterPro" id="IPR045861">
    <property type="entry name" value="CorA_cytoplasmic_dom"/>
</dbReference>
<comment type="subcellular location">
    <subcellularLocation>
        <location evidence="1">Membrane</location>
        <topology evidence="1">Multi-pass membrane protein</topology>
    </subcellularLocation>
</comment>
<dbReference type="InterPro" id="IPR002523">
    <property type="entry name" value="MgTranspt_CorA/ZnTranspt_ZntB"/>
</dbReference>
<feature type="transmembrane region" description="Helical" evidence="6">
    <location>
        <begin position="255"/>
        <end position="277"/>
    </location>
</feature>
<reference evidence="7" key="2">
    <citation type="journal article" date="2021" name="PeerJ">
        <title>Extensive microbial diversity within the chicken gut microbiome revealed by metagenomics and culture.</title>
        <authorList>
            <person name="Gilroy R."/>
            <person name="Ravi A."/>
            <person name="Getino M."/>
            <person name="Pursley I."/>
            <person name="Horton D.L."/>
            <person name="Alikhan N.F."/>
            <person name="Baker D."/>
            <person name="Gharbi K."/>
            <person name="Hall N."/>
            <person name="Watson M."/>
            <person name="Adriaenssens E.M."/>
            <person name="Foster-Nyarko E."/>
            <person name="Jarju S."/>
            <person name="Secka A."/>
            <person name="Antonio M."/>
            <person name="Oren A."/>
            <person name="Chaudhuri R.R."/>
            <person name="La Ragione R."/>
            <person name="Hildebrand F."/>
            <person name="Pallen M.J."/>
        </authorList>
    </citation>
    <scope>NUCLEOTIDE SEQUENCE</scope>
    <source>
        <strain evidence="7">CHK199-13235</strain>
    </source>
</reference>
<dbReference type="Proteomes" id="UP000824002">
    <property type="component" value="Unassembled WGS sequence"/>
</dbReference>
<evidence type="ECO:0000313" key="8">
    <source>
        <dbReference type="Proteomes" id="UP000824002"/>
    </source>
</evidence>
<keyword evidence="3 6" id="KW-0812">Transmembrane</keyword>
<dbReference type="AlphaFoldDB" id="A0A9D1FPC7"/>
<sequence>MLKFYKTIDGHIQRLKQEEPGCWVMAVHPTEQELQYMQMSMNLDRDFLSASLDEEEMSRTEKEEDQTFIVVDVPYQVEDEEQNEENSTVLFTTIPLGIIITDQYFVTISSKQSEILDNIAAGMVRGVQTKMHTRFLLIILLRIAQRFLLHLKMIDRIATSMESQMHSSMKNEALIQLMSLQKSLVYISTSLRANEATLKRISRGNLVTLYEDDEDLMQDVLIEIHQAMEMSEIHTNILTGTMDAYASIISNNLNIVMKVMTSVTILMTIPNMVFGYYGMNVSGLQFPVWWVPVLVSLVLVLAAAAVLAKFKMFK</sequence>
<name>A0A9D1FPC7_9FIRM</name>
<evidence type="ECO:0000256" key="6">
    <source>
        <dbReference type="SAM" id="Phobius"/>
    </source>
</evidence>
<comment type="similarity">
    <text evidence="2">Belongs to the CorA metal ion transporter (MIT) (TC 1.A.35) family.</text>
</comment>
<dbReference type="PANTHER" id="PTHR47891">
    <property type="entry name" value="TRANSPORTER-RELATED"/>
    <property type="match status" value="1"/>
</dbReference>
<keyword evidence="5 6" id="KW-0472">Membrane</keyword>
<dbReference type="SUPFAM" id="SSF144083">
    <property type="entry name" value="Magnesium transport protein CorA, transmembrane region"/>
    <property type="match status" value="1"/>
</dbReference>
<keyword evidence="4 6" id="KW-1133">Transmembrane helix</keyword>
<dbReference type="GO" id="GO:0046873">
    <property type="term" value="F:metal ion transmembrane transporter activity"/>
    <property type="evidence" value="ECO:0007669"/>
    <property type="project" value="InterPro"/>
</dbReference>
<evidence type="ECO:0000256" key="2">
    <source>
        <dbReference type="ARBA" id="ARBA00009765"/>
    </source>
</evidence>
<accession>A0A9D1FPC7</accession>
<reference evidence="7" key="1">
    <citation type="submission" date="2020-10" db="EMBL/GenBank/DDBJ databases">
        <authorList>
            <person name="Gilroy R."/>
        </authorList>
    </citation>
    <scope>NUCLEOTIDE SEQUENCE</scope>
    <source>
        <strain evidence="7">CHK199-13235</strain>
    </source>
</reference>
<evidence type="ECO:0000256" key="5">
    <source>
        <dbReference type="ARBA" id="ARBA00023136"/>
    </source>
</evidence>
<evidence type="ECO:0000313" key="7">
    <source>
        <dbReference type="EMBL" id="HIS76900.1"/>
    </source>
</evidence>